<dbReference type="InterPro" id="IPR008379">
    <property type="entry name" value="Band_4.1_C"/>
</dbReference>
<dbReference type="InterPro" id="IPR029071">
    <property type="entry name" value="Ubiquitin-like_domsf"/>
</dbReference>
<dbReference type="Proteomes" id="UP001295444">
    <property type="component" value="Chromosome 04"/>
</dbReference>
<dbReference type="InterPro" id="IPR019749">
    <property type="entry name" value="Band_41_domain"/>
</dbReference>
<dbReference type="PROSITE" id="PS00660">
    <property type="entry name" value="FERM_1"/>
    <property type="match status" value="1"/>
</dbReference>
<dbReference type="InterPro" id="IPR019747">
    <property type="entry name" value="FERM_CS"/>
</dbReference>
<feature type="region of interest" description="Disordered" evidence="6">
    <location>
        <begin position="1"/>
        <end position="69"/>
    </location>
</feature>
<dbReference type="InterPro" id="IPR014352">
    <property type="entry name" value="FERM/acyl-CoA-bd_prot_sf"/>
</dbReference>
<dbReference type="Pfam" id="PF00373">
    <property type="entry name" value="FERM_M"/>
    <property type="match status" value="1"/>
</dbReference>
<dbReference type="CDD" id="cd14473">
    <property type="entry name" value="FERM_B-lobe"/>
    <property type="match status" value="1"/>
</dbReference>
<organism evidence="8 9">
    <name type="scientific">Pelobates cultripes</name>
    <name type="common">Western spadefoot toad</name>
    <dbReference type="NCBI Taxonomy" id="61616"/>
    <lineage>
        <taxon>Eukaryota</taxon>
        <taxon>Metazoa</taxon>
        <taxon>Chordata</taxon>
        <taxon>Craniata</taxon>
        <taxon>Vertebrata</taxon>
        <taxon>Euteleostomi</taxon>
        <taxon>Amphibia</taxon>
        <taxon>Batrachia</taxon>
        <taxon>Anura</taxon>
        <taxon>Pelobatoidea</taxon>
        <taxon>Pelobatidae</taxon>
        <taxon>Pelobates</taxon>
    </lineage>
</organism>
<dbReference type="SUPFAM" id="SSF50729">
    <property type="entry name" value="PH domain-like"/>
    <property type="match status" value="1"/>
</dbReference>
<feature type="domain" description="FERM" evidence="7">
    <location>
        <begin position="111"/>
        <end position="392"/>
    </location>
</feature>
<dbReference type="Gene3D" id="2.30.29.30">
    <property type="entry name" value="Pleckstrin-homology domain (PH domain)/Phosphotyrosine-binding domain (PTB)"/>
    <property type="match status" value="1"/>
</dbReference>
<dbReference type="GO" id="GO:0003779">
    <property type="term" value="F:actin binding"/>
    <property type="evidence" value="ECO:0007669"/>
    <property type="project" value="UniProtKB-KW"/>
</dbReference>
<evidence type="ECO:0000256" key="5">
    <source>
        <dbReference type="ARBA" id="ARBA00023212"/>
    </source>
</evidence>
<evidence type="ECO:0000256" key="3">
    <source>
        <dbReference type="ARBA" id="ARBA00022553"/>
    </source>
</evidence>
<dbReference type="SMART" id="SM01196">
    <property type="entry name" value="FERM_C"/>
    <property type="match status" value="1"/>
</dbReference>
<dbReference type="Pfam" id="PF09379">
    <property type="entry name" value="FERM_N"/>
    <property type="match status" value="1"/>
</dbReference>
<dbReference type="InterPro" id="IPR019748">
    <property type="entry name" value="FERM_central"/>
</dbReference>
<name>A0AAD1W326_PELCU</name>
<evidence type="ECO:0000256" key="6">
    <source>
        <dbReference type="SAM" id="MobiDB-lite"/>
    </source>
</evidence>
<dbReference type="InterPro" id="IPR014847">
    <property type="entry name" value="FA"/>
</dbReference>
<keyword evidence="2" id="KW-0963">Cytoplasm</keyword>
<dbReference type="FunFam" id="3.10.20.90:FF:000002">
    <property type="entry name" value="Erythrocyte protein band 4.1-like 3"/>
    <property type="match status" value="1"/>
</dbReference>
<comment type="subcellular location">
    <subcellularLocation>
        <location evidence="1">Cytoplasm</location>
        <location evidence="1">Cytoskeleton</location>
    </subcellularLocation>
</comment>
<dbReference type="InterPro" id="IPR000299">
    <property type="entry name" value="FERM_domain"/>
</dbReference>
<sequence>MTSETGSDSESKQDQDKDQRDGTQKKVAAAGQPGQEAAEDHQNAVEHFPAAAAHSTPLKSEKNGDKDWDKEAAIAKQLEYQQLEDDKVSQRSASSKLSKSPLKVVKRPKNMQAKVTLLDGSEYTCEVEKRSRGQLLFDKVCEHLNLLEKDYFGLTYRDSDNQKNWLDPAKEIKKQIRNGPWQFSFNVKFYPPDPSQLSEDITRYYLCLQLRDDIIYGRLPCSFVTLALLGSYTVQSELGDYDPEEYGSDYVSEFRFAQNQTKELEDKVVELHKSYRGMTPAEAEMHFLENAKKLSMYGVDLHHAKDSEGVEIMLGVCASGLLIYRDRLRINRFAWPKVLKISYKRNNFYIKIRPGEFEQFESTIGFKLPNHRAAKRLWKVCVEHHTFFRLLLPEAPPKKFLALGSKFRYSGRTQAQTRRASALIDRPAPYFERSSSKRYTMSRSLDGASVNENHDMYMKDSMSATEVGTGPYITAKGISQTNLITTVTPEKKAEEEKDEEEEKKKKVEVITTVTTIRHDTKEFDRNQEELMKHHTNISELKRTFLETAADTTAGGEWEKRLSTSPVRLAVRQEEAPMIEPLVPEETKEEREKSEKLLALERASYSMLESQKTESQTEWDSSGTTIEQKTKEKSPVVKTEIITFGTIAEGEKPEVSSKDVPVVHTETKTITYESSEMVSRADMDPGVLMSAQTITSETLGTTTTTHITKTVKGGISETRIEKRIVITGDADIDHDQQD</sequence>
<dbReference type="SMART" id="SM01195">
    <property type="entry name" value="FA"/>
    <property type="match status" value="1"/>
</dbReference>
<protein>
    <submittedName>
        <fullName evidence="8">Band 3 isoform X5</fullName>
    </submittedName>
</protein>
<dbReference type="PRINTS" id="PR00661">
    <property type="entry name" value="ERMFAMILY"/>
</dbReference>
<keyword evidence="9" id="KW-1185">Reference proteome</keyword>
<dbReference type="InterPro" id="IPR035963">
    <property type="entry name" value="FERM_2"/>
</dbReference>
<dbReference type="CDD" id="cd13184">
    <property type="entry name" value="FERM_C_4_1_family"/>
    <property type="match status" value="1"/>
</dbReference>
<dbReference type="InterPro" id="IPR018980">
    <property type="entry name" value="FERM_PH-like_C"/>
</dbReference>
<dbReference type="Pfam" id="PF08736">
    <property type="entry name" value="FA"/>
    <property type="match status" value="1"/>
</dbReference>
<dbReference type="PANTHER" id="PTHR23280:SF20">
    <property type="entry name" value="BAND 4.1-LIKE PROTEIN 3"/>
    <property type="match status" value="1"/>
</dbReference>
<dbReference type="GO" id="GO:0031032">
    <property type="term" value="P:actomyosin structure organization"/>
    <property type="evidence" value="ECO:0007669"/>
    <property type="project" value="TreeGrafter"/>
</dbReference>
<dbReference type="InterPro" id="IPR000798">
    <property type="entry name" value="Ez/rad/moesin-like"/>
</dbReference>
<dbReference type="SMART" id="SM00295">
    <property type="entry name" value="B41"/>
    <property type="match status" value="1"/>
</dbReference>
<reference evidence="8" key="1">
    <citation type="submission" date="2022-03" db="EMBL/GenBank/DDBJ databases">
        <authorList>
            <person name="Alioto T."/>
            <person name="Alioto T."/>
            <person name="Gomez Garrido J."/>
        </authorList>
    </citation>
    <scope>NUCLEOTIDE SEQUENCE</scope>
</reference>
<dbReference type="GO" id="GO:0030866">
    <property type="term" value="P:cortical actin cytoskeleton organization"/>
    <property type="evidence" value="ECO:0007669"/>
    <property type="project" value="InterPro"/>
</dbReference>
<evidence type="ECO:0000256" key="4">
    <source>
        <dbReference type="ARBA" id="ARBA00023203"/>
    </source>
</evidence>
<dbReference type="AlphaFoldDB" id="A0AAD1W326"/>
<keyword evidence="3" id="KW-0597">Phosphoprotein</keyword>
<dbReference type="PROSITE" id="PS50057">
    <property type="entry name" value="FERM_3"/>
    <property type="match status" value="1"/>
</dbReference>
<dbReference type="InterPro" id="IPR011993">
    <property type="entry name" value="PH-like_dom_sf"/>
</dbReference>
<dbReference type="FunFam" id="2.30.29.30:FF:000001">
    <property type="entry name" value="Erythrocyte membrane protein band 4.1"/>
    <property type="match status" value="1"/>
</dbReference>
<dbReference type="InterPro" id="IPR018979">
    <property type="entry name" value="FERM_N"/>
</dbReference>
<accession>A0AAD1W326</accession>
<feature type="compositionally biased region" description="Polar residues" evidence="6">
    <location>
        <begin position="607"/>
        <end position="626"/>
    </location>
</feature>
<evidence type="ECO:0000313" key="8">
    <source>
        <dbReference type="EMBL" id="CAH2284776.1"/>
    </source>
</evidence>
<dbReference type="Gene3D" id="3.10.20.90">
    <property type="entry name" value="Phosphatidylinositol 3-kinase Catalytic Subunit, Chain A, domain 1"/>
    <property type="match status" value="1"/>
</dbReference>
<dbReference type="PRINTS" id="PR00935">
    <property type="entry name" value="BAND41"/>
</dbReference>
<dbReference type="InterPro" id="IPR030691">
    <property type="entry name" value="Band4.1-L3_FERM_F1"/>
</dbReference>
<dbReference type="GO" id="GO:0005198">
    <property type="term" value="F:structural molecule activity"/>
    <property type="evidence" value="ECO:0007669"/>
    <property type="project" value="InterPro"/>
</dbReference>
<feature type="compositionally biased region" description="Basic and acidic residues" evidence="6">
    <location>
        <begin position="9"/>
        <end position="24"/>
    </location>
</feature>
<feature type="region of interest" description="Disordered" evidence="6">
    <location>
        <begin position="607"/>
        <end position="631"/>
    </location>
</feature>
<evidence type="ECO:0000256" key="2">
    <source>
        <dbReference type="ARBA" id="ARBA00022490"/>
    </source>
</evidence>
<dbReference type="Pfam" id="PF05902">
    <property type="entry name" value="4_1_CTD"/>
    <property type="match status" value="1"/>
</dbReference>
<keyword evidence="5" id="KW-0206">Cytoskeleton</keyword>
<dbReference type="Pfam" id="PF09380">
    <property type="entry name" value="FERM_C"/>
    <property type="match status" value="1"/>
</dbReference>
<dbReference type="PANTHER" id="PTHR23280">
    <property type="entry name" value="4.1 G PROTEIN"/>
    <property type="match status" value="1"/>
</dbReference>
<dbReference type="CDD" id="cd17203">
    <property type="entry name" value="FERM_F1_EPB41L3"/>
    <property type="match status" value="1"/>
</dbReference>
<dbReference type="FunFam" id="1.20.80.10:FF:000001">
    <property type="entry name" value="Erythrocyte membrane protein band 4.1"/>
    <property type="match status" value="1"/>
</dbReference>
<evidence type="ECO:0000256" key="1">
    <source>
        <dbReference type="ARBA" id="ARBA00004245"/>
    </source>
</evidence>
<dbReference type="Gene3D" id="1.20.80.10">
    <property type="match status" value="1"/>
</dbReference>
<evidence type="ECO:0000313" key="9">
    <source>
        <dbReference type="Proteomes" id="UP001295444"/>
    </source>
</evidence>
<dbReference type="SUPFAM" id="SSF47031">
    <property type="entry name" value="Second domain of FERM"/>
    <property type="match status" value="1"/>
</dbReference>
<feature type="compositionally biased region" description="Basic and acidic residues" evidence="6">
    <location>
        <begin position="59"/>
        <end position="69"/>
    </location>
</feature>
<gene>
    <name evidence="8" type="ORF">PECUL_23A031009</name>
</gene>
<dbReference type="GO" id="GO:0005856">
    <property type="term" value="C:cytoskeleton"/>
    <property type="evidence" value="ECO:0007669"/>
    <property type="project" value="UniProtKB-SubCell"/>
</dbReference>
<keyword evidence="4" id="KW-0009">Actin-binding</keyword>
<dbReference type="GO" id="GO:0005886">
    <property type="term" value="C:plasma membrane"/>
    <property type="evidence" value="ECO:0007669"/>
    <property type="project" value="TreeGrafter"/>
</dbReference>
<dbReference type="InterPro" id="IPR007477">
    <property type="entry name" value="SAB_dom"/>
</dbReference>
<dbReference type="SUPFAM" id="SSF54236">
    <property type="entry name" value="Ubiquitin-like"/>
    <property type="match status" value="1"/>
</dbReference>
<dbReference type="Pfam" id="PF04382">
    <property type="entry name" value="SAB"/>
    <property type="match status" value="1"/>
</dbReference>
<feature type="region of interest" description="Disordered" evidence="6">
    <location>
        <begin position="83"/>
        <end position="103"/>
    </location>
</feature>
<dbReference type="PROSITE" id="PS00661">
    <property type="entry name" value="FERM_2"/>
    <property type="match status" value="1"/>
</dbReference>
<evidence type="ECO:0000259" key="7">
    <source>
        <dbReference type="PROSITE" id="PS50057"/>
    </source>
</evidence>
<dbReference type="PIRSF" id="PIRSF002304">
    <property type="entry name" value="Membrane_skeletal_4_1"/>
    <property type="match status" value="1"/>
</dbReference>
<feature type="compositionally biased region" description="Low complexity" evidence="6">
    <location>
        <begin position="90"/>
        <end position="103"/>
    </location>
</feature>
<dbReference type="EMBL" id="OW240915">
    <property type="protein sequence ID" value="CAH2284776.1"/>
    <property type="molecule type" value="Genomic_DNA"/>
</dbReference>
<feature type="compositionally biased region" description="Low complexity" evidence="6">
    <location>
        <begin position="25"/>
        <end position="36"/>
    </location>
</feature>
<proteinExistence type="predicted"/>